<comment type="caution">
    <text evidence="1">The sequence shown here is derived from an EMBL/GenBank/DDBJ whole genome shotgun (WGS) entry which is preliminary data.</text>
</comment>
<dbReference type="Gene3D" id="1.25.40.10">
    <property type="entry name" value="Tetratricopeptide repeat domain"/>
    <property type="match status" value="1"/>
</dbReference>
<organism evidence="1">
    <name type="scientific">Sesamum radiatum</name>
    <name type="common">Black benniseed</name>
    <dbReference type="NCBI Taxonomy" id="300843"/>
    <lineage>
        <taxon>Eukaryota</taxon>
        <taxon>Viridiplantae</taxon>
        <taxon>Streptophyta</taxon>
        <taxon>Embryophyta</taxon>
        <taxon>Tracheophyta</taxon>
        <taxon>Spermatophyta</taxon>
        <taxon>Magnoliopsida</taxon>
        <taxon>eudicotyledons</taxon>
        <taxon>Gunneridae</taxon>
        <taxon>Pentapetalae</taxon>
        <taxon>asterids</taxon>
        <taxon>lamiids</taxon>
        <taxon>Lamiales</taxon>
        <taxon>Pedaliaceae</taxon>
        <taxon>Sesamum</taxon>
    </lineage>
</organism>
<accession>A0AAW2VRU3</accession>
<dbReference type="GO" id="GO:0009451">
    <property type="term" value="P:RNA modification"/>
    <property type="evidence" value="ECO:0007669"/>
    <property type="project" value="InterPro"/>
</dbReference>
<gene>
    <name evidence="1" type="ORF">Sradi_0731600</name>
</gene>
<proteinExistence type="predicted"/>
<sequence length="107" mass="12297">MMQHSCIVDMLERGGYLDEALEYINSWRRNDPILWRTKLSACVRYNNMKLGINAAQMIFKHNAKDATAYVLLSGLYTSGGRFEDAGRVRVEMYDKKVVKPPGYSWDG</sequence>
<protein>
    <submittedName>
        <fullName evidence="1">Pentatricopeptide repeat-containing protein, mitochondrial</fullName>
    </submittedName>
</protein>
<dbReference type="AlphaFoldDB" id="A0AAW2VRU3"/>
<reference evidence="1" key="2">
    <citation type="journal article" date="2024" name="Plant">
        <title>Genomic evolution and insights into agronomic trait innovations of Sesamum species.</title>
        <authorList>
            <person name="Miao H."/>
            <person name="Wang L."/>
            <person name="Qu L."/>
            <person name="Liu H."/>
            <person name="Sun Y."/>
            <person name="Le M."/>
            <person name="Wang Q."/>
            <person name="Wei S."/>
            <person name="Zheng Y."/>
            <person name="Lin W."/>
            <person name="Duan Y."/>
            <person name="Cao H."/>
            <person name="Xiong S."/>
            <person name="Wang X."/>
            <person name="Wei L."/>
            <person name="Li C."/>
            <person name="Ma Q."/>
            <person name="Ju M."/>
            <person name="Zhao R."/>
            <person name="Li G."/>
            <person name="Mu C."/>
            <person name="Tian Q."/>
            <person name="Mei H."/>
            <person name="Zhang T."/>
            <person name="Gao T."/>
            <person name="Zhang H."/>
        </authorList>
    </citation>
    <scope>NUCLEOTIDE SEQUENCE</scope>
    <source>
        <strain evidence="1">G02</strain>
    </source>
</reference>
<dbReference type="GO" id="GO:0003723">
    <property type="term" value="F:RNA binding"/>
    <property type="evidence" value="ECO:0007669"/>
    <property type="project" value="InterPro"/>
</dbReference>
<dbReference type="PANTHER" id="PTHR47926:SF343">
    <property type="entry name" value="PENTACOTRIPEPTIDE-REPEAT REGION OF PRORP DOMAIN-CONTAINING PROTEIN"/>
    <property type="match status" value="1"/>
</dbReference>
<dbReference type="Pfam" id="PF20431">
    <property type="entry name" value="E_motif"/>
    <property type="match status" value="1"/>
</dbReference>
<dbReference type="InterPro" id="IPR046848">
    <property type="entry name" value="E_motif"/>
</dbReference>
<evidence type="ECO:0000313" key="1">
    <source>
        <dbReference type="EMBL" id="KAL0431056.1"/>
    </source>
</evidence>
<dbReference type="InterPro" id="IPR046960">
    <property type="entry name" value="PPR_At4g14850-like_plant"/>
</dbReference>
<reference evidence="1" key="1">
    <citation type="submission" date="2020-06" db="EMBL/GenBank/DDBJ databases">
        <authorList>
            <person name="Li T."/>
            <person name="Hu X."/>
            <person name="Zhang T."/>
            <person name="Song X."/>
            <person name="Zhang H."/>
            <person name="Dai N."/>
            <person name="Sheng W."/>
            <person name="Hou X."/>
            <person name="Wei L."/>
        </authorList>
    </citation>
    <scope>NUCLEOTIDE SEQUENCE</scope>
    <source>
        <strain evidence="1">G02</strain>
        <tissue evidence="1">Leaf</tissue>
    </source>
</reference>
<name>A0AAW2VRU3_SESRA</name>
<dbReference type="EMBL" id="JACGWJ010000003">
    <property type="protein sequence ID" value="KAL0431056.1"/>
    <property type="molecule type" value="Genomic_DNA"/>
</dbReference>
<dbReference type="InterPro" id="IPR011990">
    <property type="entry name" value="TPR-like_helical_dom_sf"/>
</dbReference>
<dbReference type="PANTHER" id="PTHR47926">
    <property type="entry name" value="PENTATRICOPEPTIDE REPEAT-CONTAINING PROTEIN"/>
    <property type="match status" value="1"/>
</dbReference>